<dbReference type="InterPro" id="IPR029460">
    <property type="entry name" value="DNAPol_HHH"/>
</dbReference>
<dbReference type="Proteomes" id="UP000324326">
    <property type="component" value="Unassembled WGS sequence"/>
</dbReference>
<organism evidence="3 4">
    <name type="scientific">Bacillus swezeyi</name>
    <dbReference type="NCBI Taxonomy" id="1925020"/>
    <lineage>
        <taxon>Bacteria</taxon>
        <taxon>Bacillati</taxon>
        <taxon>Bacillota</taxon>
        <taxon>Bacilli</taxon>
        <taxon>Bacillales</taxon>
        <taxon>Bacillaceae</taxon>
        <taxon>Bacillus</taxon>
    </lineage>
</organism>
<dbReference type="PANTHER" id="PTHR32294:SF0">
    <property type="entry name" value="DNA POLYMERASE III SUBUNIT ALPHA"/>
    <property type="match status" value="1"/>
</dbReference>
<comment type="caution">
    <text evidence="3">The sequence shown here is derived from an EMBL/GenBank/DDBJ whole genome shotgun (WGS) entry which is preliminary data.</text>
</comment>
<proteinExistence type="predicted"/>
<evidence type="ECO:0000313" key="4">
    <source>
        <dbReference type="Proteomes" id="UP000324326"/>
    </source>
</evidence>
<gene>
    <name evidence="3" type="ORF">DX927_23705</name>
</gene>
<dbReference type="Pfam" id="PF14579">
    <property type="entry name" value="HHH_6"/>
    <property type="match status" value="1"/>
</dbReference>
<dbReference type="PANTHER" id="PTHR32294">
    <property type="entry name" value="DNA POLYMERASE III SUBUNIT ALPHA"/>
    <property type="match status" value="1"/>
</dbReference>
<accession>A0A5M8RER2</accession>
<reference evidence="3 4" key="1">
    <citation type="submission" date="2018-08" db="EMBL/GenBank/DDBJ databases">
        <title>Bacillus phenotypic plasticity.</title>
        <authorList>
            <person name="Hurtado E."/>
        </authorList>
    </citation>
    <scope>NUCLEOTIDE SEQUENCE [LARGE SCALE GENOMIC DNA]</scope>
    <source>
        <strain evidence="3 4">427</strain>
    </source>
</reference>
<dbReference type="EMBL" id="QSND01000008">
    <property type="protein sequence ID" value="KAA6446699.1"/>
    <property type="molecule type" value="Genomic_DNA"/>
</dbReference>
<dbReference type="GO" id="GO:0006260">
    <property type="term" value="P:DNA replication"/>
    <property type="evidence" value="ECO:0007669"/>
    <property type="project" value="InterPro"/>
</dbReference>
<name>A0A5M8RER2_9BACI</name>
<protein>
    <recommendedName>
        <fullName evidence="2">DNA polymerase helix-hairpin-helix motif domain-containing protein</fullName>
    </recommendedName>
</protein>
<dbReference type="InterPro" id="IPR004805">
    <property type="entry name" value="DnaE2/DnaE/PolC"/>
</dbReference>
<dbReference type="AlphaFoldDB" id="A0A5M8RER2"/>
<dbReference type="Gene3D" id="1.10.150.870">
    <property type="match status" value="1"/>
</dbReference>
<feature type="region of interest" description="Disordered" evidence="1">
    <location>
        <begin position="33"/>
        <end position="52"/>
    </location>
</feature>
<feature type="domain" description="DNA polymerase helix-hairpin-helix motif" evidence="2">
    <location>
        <begin position="68"/>
        <end position="153"/>
    </location>
</feature>
<sequence>MAYSIIALQELNLNYRYNPLYWNTACLTVNSGGVENEEESDDPDKKKKTQKTDYGKVASAIGNIRRRGIKVDLPDINKAGFGFKADIENNSIIFGMKGMNGIGDEVVHQIISNRPYTDFEDFLERMYYSGIIKKGQVIQLIKGGCFDSFGERKDLMKSFISLISEPKSKLTMSNVKMLIENDLVPGDFALEIRLFRFKDYISKRVFKKIDSPKDKLLLLDDIASTFYNEHFDESSIVDVHHGHLVISEKAFKKEYDRKMLKLKNWIGTQEPLKKLNDCLFRQEWEKYASGSYGKWEMDSLSYYYHDHELSNVNFSKYSIVDFHKLPEEPVKGRPYKWRGKELYEYETYRIIGTALDRDKNKHTITLLTPTGVVTVKQWAGSFSHYNKQISRNINGKKEVVEKSWYTRGTLLMFTGFRRGNNFIPKTYKNSVYQHTVCKIEGVDAEGNLILTSERKQL</sequence>
<dbReference type="GO" id="GO:0008408">
    <property type="term" value="F:3'-5' exonuclease activity"/>
    <property type="evidence" value="ECO:0007669"/>
    <property type="project" value="InterPro"/>
</dbReference>
<evidence type="ECO:0000256" key="1">
    <source>
        <dbReference type="SAM" id="MobiDB-lite"/>
    </source>
</evidence>
<evidence type="ECO:0000259" key="2">
    <source>
        <dbReference type="Pfam" id="PF14579"/>
    </source>
</evidence>
<evidence type="ECO:0000313" key="3">
    <source>
        <dbReference type="EMBL" id="KAA6446699.1"/>
    </source>
</evidence>